<dbReference type="OrthoDB" id="432868at2759"/>
<gene>
    <name evidence="2" type="ORF">C1SCF055_LOCUS27781</name>
</gene>
<organism evidence="2">
    <name type="scientific">Cladocopium goreaui</name>
    <dbReference type="NCBI Taxonomy" id="2562237"/>
    <lineage>
        <taxon>Eukaryota</taxon>
        <taxon>Sar</taxon>
        <taxon>Alveolata</taxon>
        <taxon>Dinophyceae</taxon>
        <taxon>Suessiales</taxon>
        <taxon>Symbiodiniaceae</taxon>
        <taxon>Cladocopium</taxon>
    </lineage>
</organism>
<feature type="compositionally biased region" description="Low complexity" evidence="1">
    <location>
        <begin position="179"/>
        <end position="190"/>
    </location>
</feature>
<protein>
    <submittedName>
        <fullName evidence="2">Uncharacterized protein</fullName>
    </submittedName>
</protein>
<evidence type="ECO:0000313" key="3">
    <source>
        <dbReference type="EMBL" id="CAL4789077.1"/>
    </source>
</evidence>
<accession>A0A9P1G8P4</accession>
<reference evidence="2" key="1">
    <citation type="submission" date="2022-10" db="EMBL/GenBank/DDBJ databases">
        <authorList>
            <person name="Chen Y."/>
            <person name="Dougan E. K."/>
            <person name="Chan C."/>
            <person name="Rhodes N."/>
            <person name="Thang M."/>
        </authorList>
    </citation>
    <scope>NUCLEOTIDE SEQUENCE</scope>
</reference>
<sequence length="1652" mass="181993">MLRKNRIRPASRGDPTLLVLTLPEHASAFGDEVDVFAMPLEFRQGRMLLAIPKDTLSAQALADGQSGSEEILFGPNSIFASDLLDEGEDLNFTVPVGVEVEVLVVDVSDDVLALCREYDPVTDTTATILGYSHEHPASLPEHTRLLVQVNSWLLSRTDDRTGFYTAQEDQEQGPKASNPPGTGVPPGKKPATAKRVSNAAIAEQLTALSAQLQLLSQRQDRLESSGPGFAGHAPEPFVGPTPKLPAVSAQIQNQSGMLQTGQAKALNLIGPPPRTRAAPAAPGANDAVQDEPYDPLQPTAGDPESIASAIAQQSTAITALVAHLTSQSGDVMGDFLSTGQSSSTTRGVQRREKMQNDLATGSSCYFFQLMQQLHRRLHPSKPVPQREEELTRSVRGYRNQREMGLVAWVLGHALDAAAAGDFRHTKEVLALLMVAVEQSVLDRGDWSLAFMLTLMEEPPLQMFQERAMTLAQNAKPFGPLVPPQWTAVCLSYLKDLEVLANKKVETAKRAAKPPPANPSAGSTGEPEKEESPRRKPRLASLMLADGPVEPFEVLRSGRRFHFLVARLAELSEALTKLGVGAGPYEKVFPGHDVPLNNALFEELEPYRALDAERLKVVGSGHFDASPYLSPELCVAYRYPDALLLDRLPSSHEFPQKADPVDEVVKLAKLWDVRGLLHIHDVDIMHERRFELVRVFNCYKNSACDRQIGMGPDCSKVIGLVLLNGNPLRDVKKDLYAKHDILGSDDKDITGARRPLMSILSKSFRLVSMDNFDAACPKMVPLPRSIVNELTLLSILVPLCASDIAAPFCDQLFATDASLHKGAIVQAQVPQTVIQSLWRSCRSKGGYSKLLDKSQSILSRCLDFEEEEPDRSVSVKRPLAFRFDFVEVFAGAATVTSKVAQLGFSVCCPIDISFDRELDVASVFIIEWLIHLVSNHFVKAVMLEPPCTTFSVMRRPPLRSKQAPYGFDTQDEQTLTGTKLALRALQLLFVCLRAGVTGVVENPWSSKIKNLPPWRAIMDHDQCTMVRCDSCFYGSPHLKAFVFLCAWAHTNPIEGRCRGDHEHVQVAGALTKKSATYVEGLASALAVVMSEGIIRLRDFDFENAPEKVSGLESQLVNEVCLSSSWSLLSVWAFRVSSHINLLELSAVLRLVTRLVKKGKSLRVVILVDSNVVRCAASKGRSSSRALSRLLSRLAALSVVGGLFVVFGFIPTRWNPADDPTRDTILRSSIPGMDLAAWDRPDLFRLSCFPRCRCWCSNWVRLCLLLCGPALLRCADRSCYAKPRFPYGMSCGFVDFASDPCVPPLDFDSTLGFPGEGPSTDLVCNSRPLRLVLWVAMISSCAMAVLQPRNPGDLLRQSQRNARPPLQEGRPVLGVTSQLRSSYISQFEAWLFGHGVRLEVLLENSATRVDDVNRWLVSYGRCLYGVGRPYNHFAETINAVSAKKPALRRQLQEAWNLAFAWVRDEPTTHHIAIPWQVLLACISVSLIWGWVDLAGMLALTWGAVLRVGEFLSATRKDLLLPCDTNFTNSFALLALKEPKTRCTAARHQSAKLDIPDLLRVVHLAFARLQPQQKLWPRSGQTLRLRFKQVLEEIGIHSQVRLNGKSLDLGGLRAGGATWMIQVTEDSEFVFSLCNFFLQAVSGAEKFSAADIPPT</sequence>
<dbReference type="Proteomes" id="UP001152797">
    <property type="component" value="Unassembled WGS sequence"/>
</dbReference>
<feature type="region of interest" description="Disordered" evidence="1">
    <location>
        <begin position="218"/>
        <end position="244"/>
    </location>
</feature>
<evidence type="ECO:0000313" key="4">
    <source>
        <dbReference type="Proteomes" id="UP001152797"/>
    </source>
</evidence>
<feature type="region of interest" description="Disordered" evidence="1">
    <location>
        <begin position="506"/>
        <end position="535"/>
    </location>
</feature>
<proteinExistence type="predicted"/>
<evidence type="ECO:0000256" key="1">
    <source>
        <dbReference type="SAM" id="MobiDB-lite"/>
    </source>
</evidence>
<feature type="region of interest" description="Disordered" evidence="1">
    <location>
        <begin position="165"/>
        <end position="194"/>
    </location>
</feature>
<evidence type="ECO:0000313" key="2">
    <source>
        <dbReference type="EMBL" id="CAI4001765.1"/>
    </source>
</evidence>
<name>A0A9P1G8P4_9DINO</name>
<dbReference type="EMBL" id="CAMXCT030003000">
    <property type="protein sequence ID" value="CAL4789077.1"/>
    <property type="molecule type" value="Genomic_DNA"/>
</dbReference>
<comment type="caution">
    <text evidence="2">The sequence shown here is derived from an EMBL/GenBank/DDBJ whole genome shotgun (WGS) entry which is preliminary data.</text>
</comment>
<dbReference type="EMBL" id="CAMXCT020003000">
    <property type="protein sequence ID" value="CAL1155140.1"/>
    <property type="molecule type" value="Genomic_DNA"/>
</dbReference>
<keyword evidence="4" id="KW-1185">Reference proteome</keyword>
<dbReference type="EMBL" id="CAMXCT010003000">
    <property type="protein sequence ID" value="CAI4001765.1"/>
    <property type="molecule type" value="Genomic_DNA"/>
</dbReference>
<reference evidence="3 4" key="2">
    <citation type="submission" date="2024-05" db="EMBL/GenBank/DDBJ databases">
        <authorList>
            <person name="Chen Y."/>
            <person name="Shah S."/>
            <person name="Dougan E. K."/>
            <person name="Thang M."/>
            <person name="Chan C."/>
        </authorList>
    </citation>
    <scope>NUCLEOTIDE SEQUENCE [LARGE SCALE GENOMIC DNA]</scope>
</reference>
<feature type="non-terminal residue" evidence="2">
    <location>
        <position position="1652"/>
    </location>
</feature>